<evidence type="ECO:0000313" key="2">
    <source>
        <dbReference type="Proteomes" id="UP000198635"/>
    </source>
</evidence>
<proteinExistence type="predicted"/>
<dbReference type="EMBL" id="FORX01000041">
    <property type="protein sequence ID" value="SFK55904.1"/>
    <property type="molecule type" value="Genomic_DNA"/>
</dbReference>
<name>A0A1I4AHP9_9BACT</name>
<evidence type="ECO:0000313" key="1">
    <source>
        <dbReference type="EMBL" id="SFK55904.1"/>
    </source>
</evidence>
<dbReference type="RefSeq" id="WP_092379677.1">
    <property type="nucleotide sequence ID" value="NZ_FORX01000041.1"/>
</dbReference>
<keyword evidence="2" id="KW-1185">Reference proteome</keyword>
<sequence>MAEPICLDCPKEYWIAFVLESQGEEEPAADSARAAIPASGLELFTCFPVSGSETNAAPLSLVHNVVWLDPQGVPTNDVTIDHFFCQDSEAHVNLYEEPAYQKVLP</sequence>
<reference evidence="2" key="1">
    <citation type="submission" date="2016-10" db="EMBL/GenBank/DDBJ databases">
        <authorList>
            <person name="Varghese N."/>
            <person name="Submissions S."/>
        </authorList>
    </citation>
    <scope>NUCLEOTIDE SEQUENCE [LARGE SCALE GENOMIC DNA]</scope>
    <source>
        <strain evidence="2">DSM 5918</strain>
    </source>
</reference>
<accession>A0A1I4AHP9</accession>
<dbReference type="STRING" id="52560.SAMN04488082_1412"/>
<dbReference type="Proteomes" id="UP000198635">
    <property type="component" value="Unassembled WGS sequence"/>
</dbReference>
<dbReference type="OrthoDB" id="9838740at2"/>
<gene>
    <name evidence="1" type="ORF">SAMN04488082_1412</name>
</gene>
<dbReference type="AlphaFoldDB" id="A0A1I4AHP9"/>
<protein>
    <submittedName>
        <fullName evidence="1">Uncharacterized protein</fullName>
    </submittedName>
</protein>
<organism evidence="1 2">
    <name type="scientific">Desulfomicrobium apsheronum</name>
    <dbReference type="NCBI Taxonomy" id="52560"/>
    <lineage>
        <taxon>Bacteria</taxon>
        <taxon>Pseudomonadati</taxon>
        <taxon>Thermodesulfobacteriota</taxon>
        <taxon>Desulfovibrionia</taxon>
        <taxon>Desulfovibrionales</taxon>
        <taxon>Desulfomicrobiaceae</taxon>
        <taxon>Desulfomicrobium</taxon>
    </lineage>
</organism>